<dbReference type="InterPro" id="IPR038763">
    <property type="entry name" value="DHH_sf"/>
</dbReference>
<gene>
    <name evidence="1" type="ORF">NP603_04395</name>
</gene>
<evidence type="ECO:0000313" key="1">
    <source>
        <dbReference type="EMBL" id="MCQ8180339.1"/>
    </source>
</evidence>
<sequence>MNIDVFNGDADGICSLLQLRLAYPRESKLVTGVKRDIGLLSRVVAESGDEVVVLDVSLDRNRDALMRLLVNGVEVFYMDHHFSGEIPSHPGLKAAIDTGANVCTSLLMDRFLGSRYTAWAITGAFGDNLEPVASEAAKTLNISARELHDLKQLGICINYNAYGNDICDLHIAPDLLYKELIGYRSPLEFIGDKPQLYEQLLDGYAQDMLSAAQIEACFETDSIAVFMLPDEKWARRVGGVWANELANRRPDRAHAILSRNRNGGFQVSLRAPLNNKTGADELCRQFHGGGRKAAAGIDNLCEENIGDFILALQAKYP</sequence>
<comment type="caution">
    <text evidence="1">The sequence shown here is derived from an EMBL/GenBank/DDBJ whole genome shotgun (WGS) entry which is preliminary data.</text>
</comment>
<name>A0ABT1UDN1_9GAMM</name>
<keyword evidence="2" id="KW-1185">Reference proteome</keyword>
<accession>A0ABT1UDN1</accession>
<dbReference type="EMBL" id="JANIBM010000003">
    <property type="protein sequence ID" value="MCQ8180339.1"/>
    <property type="molecule type" value="Genomic_DNA"/>
</dbReference>
<protein>
    <submittedName>
        <fullName evidence="1">DHH family phosphoesterase</fullName>
    </submittedName>
</protein>
<organism evidence="1 2">
    <name type="scientific">Methylomonas aurea</name>
    <dbReference type="NCBI Taxonomy" id="2952224"/>
    <lineage>
        <taxon>Bacteria</taxon>
        <taxon>Pseudomonadati</taxon>
        <taxon>Pseudomonadota</taxon>
        <taxon>Gammaproteobacteria</taxon>
        <taxon>Methylococcales</taxon>
        <taxon>Methylococcaceae</taxon>
        <taxon>Methylomonas</taxon>
    </lineage>
</organism>
<evidence type="ECO:0000313" key="2">
    <source>
        <dbReference type="Proteomes" id="UP001524569"/>
    </source>
</evidence>
<proteinExistence type="predicted"/>
<dbReference type="Proteomes" id="UP001524569">
    <property type="component" value="Unassembled WGS sequence"/>
</dbReference>
<reference evidence="1 2" key="1">
    <citation type="submission" date="2022-07" db="EMBL/GenBank/DDBJ databases">
        <title>Methylomonas rivi sp. nov., Methylomonas rosea sp. nov., Methylomonas aureus sp. nov. and Methylomonas subterranea sp. nov., four novel methanotrophs isolated from a freshwater creek and the deep terrestrial subsurface.</title>
        <authorList>
            <person name="Abin C."/>
            <person name="Sankaranarayanan K."/>
            <person name="Garner C."/>
            <person name="Sindelar R."/>
            <person name="Kotary K."/>
            <person name="Garner R."/>
            <person name="Barclay S."/>
            <person name="Lawson P."/>
            <person name="Krumholz L."/>
        </authorList>
    </citation>
    <scope>NUCLEOTIDE SEQUENCE [LARGE SCALE GENOMIC DNA]</scope>
    <source>
        <strain evidence="1 2">SURF-1</strain>
    </source>
</reference>
<dbReference type="RefSeq" id="WP_256609713.1">
    <property type="nucleotide sequence ID" value="NZ_JANIBM010000003.1"/>
</dbReference>
<dbReference type="SUPFAM" id="SSF64182">
    <property type="entry name" value="DHH phosphoesterases"/>
    <property type="match status" value="1"/>
</dbReference>